<dbReference type="GO" id="GO:0030490">
    <property type="term" value="P:maturation of SSU-rRNA"/>
    <property type="evidence" value="ECO:0007669"/>
    <property type="project" value="TreeGrafter"/>
</dbReference>
<dbReference type="GO" id="GO:0046872">
    <property type="term" value="F:metal ion binding"/>
    <property type="evidence" value="ECO:0007669"/>
    <property type="project" value="UniProtKB-KW"/>
</dbReference>
<keyword evidence="10" id="KW-0460">Magnesium</keyword>
<comment type="similarity">
    <text evidence="2">Belongs to the protein kinase superfamily. RIO-type Ser/Thr kinase family.</text>
</comment>
<feature type="compositionally biased region" description="Polar residues" evidence="15">
    <location>
        <begin position="474"/>
        <end position="495"/>
    </location>
</feature>
<dbReference type="AlphaFoldDB" id="A0A4Z1PSI2"/>
<keyword evidence="9" id="KW-0067">ATP-binding</keyword>
<dbReference type="GO" id="GO:0005524">
    <property type="term" value="F:ATP binding"/>
    <property type="evidence" value="ECO:0007669"/>
    <property type="project" value="UniProtKB-KW"/>
</dbReference>
<dbReference type="PANTHER" id="PTHR45852">
    <property type="entry name" value="SER/THR-PROTEIN KINASE RIO2"/>
    <property type="match status" value="1"/>
</dbReference>
<keyword evidence="8 17" id="KW-0418">Kinase</keyword>
<dbReference type="GO" id="GO:0004674">
    <property type="term" value="F:protein serine/threonine kinase activity"/>
    <property type="evidence" value="ECO:0007669"/>
    <property type="project" value="UniProtKB-KW"/>
</dbReference>
<feature type="region of interest" description="Disordered" evidence="15">
    <location>
        <begin position="472"/>
        <end position="511"/>
    </location>
</feature>
<proteinExistence type="inferred from homology"/>
<evidence type="ECO:0000256" key="11">
    <source>
        <dbReference type="ARBA" id="ARBA00047899"/>
    </source>
</evidence>
<dbReference type="STRING" id="86259.A0A4Z1PSI2"/>
<dbReference type="Gene3D" id="3.30.200.20">
    <property type="entry name" value="Phosphorylase Kinase, domain 1"/>
    <property type="match status" value="1"/>
</dbReference>
<evidence type="ECO:0000256" key="6">
    <source>
        <dbReference type="ARBA" id="ARBA00022723"/>
    </source>
</evidence>
<evidence type="ECO:0000256" key="15">
    <source>
        <dbReference type="SAM" id="MobiDB-lite"/>
    </source>
</evidence>
<dbReference type="GO" id="GO:0005634">
    <property type="term" value="C:nucleus"/>
    <property type="evidence" value="ECO:0007669"/>
    <property type="project" value="TreeGrafter"/>
</dbReference>
<dbReference type="InterPro" id="IPR036388">
    <property type="entry name" value="WH-like_DNA-bd_sf"/>
</dbReference>
<dbReference type="Pfam" id="PF09202">
    <property type="entry name" value="Rio2_N"/>
    <property type="match status" value="1"/>
</dbReference>
<evidence type="ECO:0000259" key="16">
    <source>
        <dbReference type="SMART" id="SM00090"/>
    </source>
</evidence>
<keyword evidence="4" id="KW-0723">Serine/threonine-protein kinase</keyword>
<dbReference type="SUPFAM" id="SSF46785">
    <property type="entry name" value="Winged helix' DNA-binding domain"/>
    <property type="match status" value="1"/>
</dbReference>
<organism evidence="17 18">
    <name type="scientific">Venturia nashicola</name>
    <dbReference type="NCBI Taxonomy" id="86259"/>
    <lineage>
        <taxon>Eukaryota</taxon>
        <taxon>Fungi</taxon>
        <taxon>Dikarya</taxon>
        <taxon>Ascomycota</taxon>
        <taxon>Pezizomycotina</taxon>
        <taxon>Dothideomycetes</taxon>
        <taxon>Pleosporomycetidae</taxon>
        <taxon>Venturiales</taxon>
        <taxon>Venturiaceae</taxon>
        <taxon>Venturia</taxon>
    </lineage>
</organism>
<evidence type="ECO:0000256" key="1">
    <source>
        <dbReference type="ARBA" id="ARBA00001946"/>
    </source>
</evidence>
<accession>A0A4Z1PSI2</accession>
<feature type="domain" description="RIO kinase" evidence="16">
    <location>
        <begin position="66"/>
        <end position="346"/>
    </location>
</feature>
<dbReference type="PANTHER" id="PTHR45852:SF1">
    <property type="entry name" value="SERINE_THREONINE-PROTEIN KINASE RIO2"/>
    <property type="match status" value="1"/>
</dbReference>
<dbReference type="CDD" id="cd05144">
    <property type="entry name" value="RIO2_C"/>
    <property type="match status" value="1"/>
</dbReference>
<comment type="cofactor">
    <cofactor evidence="1">
        <name>Mg(2+)</name>
        <dbReference type="ChEBI" id="CHEBI:18420"/>
    </cofactor>
</comment>
<evidence type="ECO:0000256" key="9">
    <source>
        <dbReference type="ARBA" id="ARBA00022840"/>
    </source>
</evidence>
<dbReference type="GO" id="GO:0005829">
    <property type="term" value="C:cytosol"/>
    <property type="evidence" value="ECO:0007669"/>
    <property type="project" value="TreeGrafter"/>
</dbReference>
<evidence type="ECO:0000313" key="18">
    <source>
        <dbReference type="Proteomes" id="UP000298493"/>
    </source>
</evidence>
<feature type="region of interest" description="Disordered" evidence="15">
    <location>
        <begin position="244"/>
        <end position="287"/>
    </location>
</feature>
<evidence type="ECO:0000256" key="5">
    <source>
        <dbReference type="ARBA" id="ARBA00022679"/>
    </source>
</evidence>
<dbReference type="InterPro" id="IPR015285">
    <property type="entry name" value="RIO2_wHTH_N"/>
</dbReference>
<dbReference type="InterPro" id="IPR030484">
    <property type="entry name" value="Rio2"/>
</dbReference>
<dbReference type="InterPro" id="IPR018935">
    <property type="entry name" value="RIO_kinase_CS"/>
</dbReference>
<keyword evidence="5" id="KW-0808">Transferase</keyword>
<evidence type="ECO:0000256" key="14">
    <source>
        <dbReference type="ARBA" id="ARBA00068837"/>
    </source>
</evidence>
<comment type="catalytic activity">
    <reaction evidence="12">
        <text>L-seryl-[protein] + ATP = O-phospho-L-seryl-[protein] + ADP + H(+)</text>
        <dbReference type="Rhea" id="RHEA:17989"/>
        <dbReference type="Rhea" id="RHEA-COMP:9863"/>
        <dbReference type="Rhea" id="RHEA-COMP:11604"/>
        <dbReference type="ChEBI" id="CHEBI:15378"/>
        <dbReference type="ChEBI" id="CHEBI:29999"/>
        <dbReference type="ChEBI" id="CHEBI:30616"/>
        <dbReference type="ChEBI" id="CHEBI:83421"/>
        <dbReference type="ChEBI" id="CHEBI:456216"/>
        <dbReference type="EC" id="2.7.11.1"/>
    </reaction>
</comment>
<dbReference type="InterPro" id="IPR000687">
    <property type="entry name" value="RIO_kinase"/>
</dbReference>
<evidence type="ECO:0000256" key="10">
    <source>
        <dbReference type="ARBA" id="ARBA00022842"/>
    </source>
</evidence>
<dbReference type="Pfam" id="PF01163">
    <property type="entry name" value="RIO1"/>
    <property type="match status" value="2"/>
</dbReference>
<gene>
    <name evidence="17" type="ORF">E6O75_ATG03627</name>
</gene>
<dbReference type="GO" id="GO:0030688">
    <property type="term" value="C:preribosome, small subunit precursor"/>
    <property type="evidence" value="ECO:0007669"/>
    <property type="project" value="TreeGrafter"/>
</dbReference>
<evidence type="ECO:0000256" key="8">
    <source>
        <dbReference type="ARBA" id="ARBA00022777"/>
    </source>
</evidence>
<evidence type="ECO:0000256" key="13">
    <source>
        <dbReference type="ARBA" id="ARBA00068353"/>
    </source>
</evidence>
<dbReference type="InterPro" id="IPR011009">
    <property type="entry name" value="Kinase-like_dom_sf"/>
</dbReference>
<dbReference type="Gene3D" id="1.10.10.10">
    <property type="entry name" value="Winged helix-like DNA-binding domain superfamily/Winged helix DNA-binding domain"/>
    <property type="match status" value="1"/>
</dbReference>
<feature type="region of interest" description="Disordered" evidence="15">
    <location>
        <begin position="410"/>
        <end position="437"/>
    </location>
</feature>
<evidence type="ECO:0000256" key="4">
    <source>
        <dbReference type="ARBA" id="ARBA00022527"/>
    </source>
</evidence>
<keyword evidence="7" id="KW-0547">Nucleotide-binding</keyword>
<protein>
    <recommendedName>
        <fullName evidence="13">Serine/threonine-protein kinase RIO2</fullName>
        <ecNumber evidence="3">2.7.11.1</ecNumber>
    </recommendedName>
    <alternativeName>
        <fullName evidence="14">Serine/threonine-protein kinase rio2</fullName>
    </alternativeName>
</protein>
<dbReference type="PROSITE" id="PS01245">
    <property type="entry name" value="RIO1"/>
    <property type="match status" value="1"/>
</dbReference>
<dbReference type="SMART" id="SM00090">
    <property type="entry name" value="RIO"/>
    <property type="match status" value="1"/>
</dbReference>
<sequence>MKLDPKGIRYVSPEDWRVLTAVEQGSRNHEIVPTPLIITLSNLKGGNQVLKCISSLAKIGLLSRVRNARYEGYRLTYGGLDYLALHTHLKSDTIYSVGNQIGVGKESDIFVVASPGGRRLVLKIHRLGRISFRTVKANRDYLRNRHSGSWMYMSTLAARKEYTFMCSLREAGFPVPEPVGWNRHTVVMELIDAFPLRQITDVHDPAKLYGQLMEMILDLAKVGLIHGDFNEFNILIKEEGTKAIEDGDEEGADTTPPKDPDAKPTPDSTTEAPAPLPPADPTSTTTTDQPVLIPILIDFPQTLSISHANAEFYFNRDVNCIKIFFERRFHFTSDEPGPFFADAVKGMEDAVRVGGRRLDIEVEATGFNKKLARELEGYMKEVGVDGDANGEAFEEDEGDNETVVDATEAQILDTEDRDQIADFPATDADPSGETADKLAVQRPPITEATEQQPAQLTAASLSIIDRLSSLRTSDTPTIKGSQKAPTISHAGTNASRRPPPNPAKVARGWAI</sequence>
<dbReference type="InterPro" id="IPR036390">
    <property type="entry name" value="WH_DNA-bd_sf"/>
</dbReference>
<keyword evidence="6" id="KW-0479">Metal-binding</keyword>
<dbReference type="FunFam" id="1.10.10.10:FF:000053">
    <property type="entry name" value="Serine/threonine-protein kinase RIO2"/>
    <property type="match status" value="1"/>
</dbReference>
<reference evidence="17 18" key="1">
    <citation type="submission" date="2019-04" db="EMBL/GenBank/DDBJ databases">
        <title>High contiguity whole genome sequence and gene annotation resource for two Venturia nashicola isolates.</title>
        <authorList>
            <person name="Prokchorchik M."/>
            <person name="Won K."/>
            <person name="Lee Y."/>
            <person name="Choi E.D."/>
            <person name="Segonzac C."/>
            <person name="Sohn K.H."/>
        </authorList>
    </citation>
    <scope>NUCLEOTIDE SEQUENCE [LARGE SCALE GENOMIC DNA]</scope>
    <source>
        <strain evidence="17 18">PRI2</strain>
    </source>
</reference>
<comment type="caution">
    <text evidence="17">The sequence shown here is derived from an EMBL/GenBank/DDBJ whole genome shotgun (WGS) entry which is preliminary data.</text>
</comment>
<evidence type="ECO:0000313" key="17">
    <source>
        <dbReference type="EMBL" id="TID25764.1"/>
    </source>
</evidence>
<evidence type="ECO:0000256" key="3">
    <source>
        <dbReference type="ARBA" id="ARBA00012513"/>
    </source>
</evidence>
<evidence type="ECO:0000256" key="12">
    <source>
        <dbReference type="ARBA" id="ARBA00048679"/>
    </source>
</evidence>
<dbReference type="FunFam" id="3.30.200.20:FF:000052">
    <property type="entry name" value="Serine/threonine-protein kinase RIO2"/>
    <property type="match status" value="1"/>
</dbReference>
<keyword evidence="18" id="KW-1185">Reference proteome</keyword>
<dbReference type="EC" id="2.7.11.1" evidence="3"/>
<dbReference type="InterPro" id="IPR018934">
    <property type="entry name" value="RIO_dom"/>
</dbReference>
<dbReference type="Proteomes" id="UP000298493">
    <property type="component" value="Unassembled WGS sequence"/>
</dbReference>
<comment type="catalytic activity">
    <reaction evidence="11">
        <text>L-threonyl-[protein] + ATP = O-phospho-L-threonyl-[protein] + ADP + H(+)</text>
        <dbReference type="Rhea" id="RHEA:46608"/>
        <dbReference type="Rhea" id="RHEA-COMP:11060"/>
        <dbReference type="Rhea" id="RHEA-COMP:11605"/>
        <dbReference type="ChEBI" id="CHEBI:15378"/>
        <dbReference type="ChEBI" id="CHEBI:30013"/>
        <dbReference type="ChEBI" id="CHEBI:30616"/>
        <dbReference type="ChEBI" id="CHEBI:61977"/>
        <dbReference type="ChEBI" id="CHEBI:456216"/>
        <dbReference type="EC" id="2.7.11.1"/>
    </reaction>
</comment>
<dbReference type="SUPFAM" id="SSF56112">
    <property type="entry name" value="Protein kinase-like (PK-like)"/>
    <property type="match status" value="1"/>
</dbReference>
<evidence type="ECO:0000256" key="2">
    <source>
        <dbReference type="ARBA" id="ARBA00009196"/>
    </source>
</evidence>
<name>A0A4Z1PSI2_9PEZI</name>
<dbReference type="Gene3D" id="1.10.510.10">
    <property type="entry name" value="Transferase(Phosphotransferase) domain 1"/>
    <property type="match status" value="1"/>
</dbReference>
<evidence type="ECO:0000256" key="7">
    <source>
        <dbReference type="ARBA" id="ARBA00022741"/>
    </source>
</evidence>
<dbReference type="EMBL" id="SNSC02000003">
    <property type="protein sequence ID" value="TID25764.1"/>
    <property type="molecule type" value="Genomic_DNA"/>
</dbReference>